<gene>
    <name evidence="8" type="ORF">IO98_02580</name>
</gene>
<dbReference type="STRING" id="29354.IO98_02580"/>
<dbReference type="SUPFAM" id="SSF53756">
    <property type="entry name" value="UDP-Glycosyltransferase/glycogen phosphorylase"/>
    <property type="match status" value="1"/>
</dbReference>
<dbReference type="Proteomes" id="UP000028525">
    <property type="component" value="Unassembled WGS sequence"/>
</dbReference>
<dbReference type="EMBL" id="JPME01000003">
    <property type="protein sequence ID" value="KEZ91580.1"/>
    <property type="molecule type" value="Genomic_DNA"/>
</dbReference>
<comment type="caution">
    <text evidence="8">The sequence shown here is derived from an EMBL/GenBank/DDBJ whole genome shotgun (WGS) entry which is preliminary data.</text>
</comment>
<protein>
    <recommendedName>
        <fullName evidence="10">CDP-glycerol:glycerophosphate glycerophosphotransferase</fullName>
    </recommendedName>
</protein>
<dbReference type="RefSeq" id="WP_038277589.1">
    <property type="nucleotide sequence ID" value="NZ_JPME01000003.1"/>
</dbReference>
<feature type="transmembrane region" description="Helical" evidence="7">
    <location>
        <begin position="7"/>
        <end position="24"/>
    </location>
</feature>
<evidence type="ECO:0000256" key="6">
    <source>
        <dbReference type="ARBA" id="ARBA00023136"/>
    </source>
</evidence>
<evidence type="ECO:0000313" key="9">
    <source>
        <dbReference type="Proteomes" id="UP000028525"/>
    </source>
</evidence>
<keyword evidence="3" id="KW-1003">Cell membrane</keyword>
<comment type="similarity">
    <text evidence="2">Belongs to the CDP-glycerol glycerophosphotransferase family.</text>
</comment>
<name>A0A084JRJ6_9FIRM</name>
<dbReference type="Gene3D" id="3.40.50.11820">
    <property type="match status" value="1"/>
</dbReference>
<dbReference type="GO" id="GO:0005886">
    <property type="term" value="C:plasma membrane"/>
    <property type="evidence" value="ECO:0007669"/>
    <property type="project" value="UniProtKB-SubCell"/>
</dbReference>
<dbReference type="Pfam" id="PF04464">
    <property type="entry name" value="Glyphos_transf"/>
    <property type="match status" value="1"/>
</dbReference>
<evidence type="ECO:0000256" key="5">
    <source>
        <dbReference type="ARBA" id="ARBA00022944"/>
    </source>
</evidence>
<organism evidence="8 9">
    <name type="scientific">Lacrimispora celerecrescens</name>
    <dbReference type="NCBI Taxonomy" id="29354"/>
    <lineage>
        <taxon>Bacteria</taxon>
        <taxon>Bacillati</taxon>
        <taxon>Bacillota</taxon>
        <taxon>Clostridia</taxon>
        <taxon>Lachnospirales</taxon>
        <taxon>Lachnospiraceae</taxon>
        <taxon>Lacrimispora</taxon>
    </lineage>
</organism>
<evidence type="ECO:0000256" key="7">
    <source>
        <dbReference type="SAM" id="Phobius"/>
    </source>
</evidence>
<keyword evidence="4" id="KW-0808">Transferase</keyword>
<evidence type="ECO:0000256" key="3">
    <source>
        <dbReference type="ARBA" id="ARBA00022475"/>
    </source>
</evidence>
<dbReference type="InterPro" id="IPR007554">
    <property type="entry name" value="Glycerophosphate_synth"/>
</dbReference>
<keyword evidence="7" id="KW-0812">Transmembrane</keyword>
<dbReference type="AlphaFoldDB" id="A0A084JRJ6"/>
<accession>A0A084JRJ6</accession>
<dbReference type="InterPro" id="IPR051612">
    <property type="entry name" value="Teichoic_Acid_Biosynth"/>
</dbReference>
<evidence type="ECO:0008006" key="10">
    <source>
        <dbReference type="Google" id="ProtNLM"/>
    </source>
</evidence>
<evidence type="ECO:0000256" key="4">
    <source>
        <dbReference type="ARBA" id="ARBA00022679"/>
    </source>
</evidence>
<keyword evidence="9" id="KW-1185">Reference proteome</keyword>
<dbReference type="GO" id="GO:0047355">
    <property type="term" value="F:CDP-glycerol glycerophosphotransferase activity"/>
    <property type="evidence" value="ECO:0007669"/>
    <property type="project" value="InterPro"/>
</dbReference>
<dbReference type="OrthoDB" id="9807097at2"/>
<dbReference type="Gene3D" id="3.40.50.12580">
    <property type="match status" value="1"/>
</dbReference>
<sequence length="390" mass="45123">MKVRLKLLFLYVMKIVLKVFWLFPVKENRLIFYTHEGKSFSCNPKYIYLYLRNQAVNNFDFVWVLNKKQNIGDLEGVKQVKSKSLEFFYYLLTSKVIINNDIAPSYFPVRKSQCIIGTWHGGGSYKKWGIDVYNDSFNRKIFNIIADNVTYVSSSCKAFSDSLINACLIDNKKILPIGMPRNDLLFNNSEKKISQIKEKLNIPAVCKVVLYAPTFRGVADRINSSVVFKGVPFDYDVLVASLNKRFGGEWTILFRAHHTLQECISPGKMIDVSSYPDMQELLLISDVLINDYSSSMWDFSLMKKPCFIYADDIEEYSHTRGFYTPMDRWPFPIASTQEELIQKIEQFDEETYIKAVDRHHEELGSYETGTATETICKIICDFCGVTLDEI</sequence>
<dbReference type="GO" id="GO:0019350">
    <property type="term" value="P:teichoic acid biosynthetic process"/>
    <property type="evidence" value="ECO:0007669"/>
    <property type="project" value="UniProtKB-KW"/>
</dbReference>
<evidence type="ECO:0000256" key="2">
    <source>
        <dbReference type="ARBA" id="ARBA00010488"/>
    </source>
</evidence>
<comment type="subcellular location">
    <subcellularLocation>
        <location evidence="1">Cell membrane</location>
        <topology evidence="1">Peripheral membrane protein</topology>
    </subcellularLocation>
</comment>
<evidence type="ECO:0000313" key="8">
    <source>
        <dbReference type="EMBL" id="KEZ91580.1"/>
    </source>
</evidence>
<evidence type="ECO:0000256" key="1">
    <source>
        <dbReference type="ARBA" id="ARBA00004202"/>
    </source>
</evidence>
<dbReference type="InterPro" id="IPR043148">
    <property type="entry name" value="TagF_C"/>
</dbReference>
<keyword evidence="6 7" id="KW-0472">Membrane</keyword>
<reference evidence="8 9" key="1">
    <citation type="submission" date="2014-07" db="EMBL/GenBank/DDBJ databases">
        <title>Draft genome of Clostridium celerecrescens 152B isolated from sediments associated with methane hydrate from Krishna Godavari basin.</title>
        <authorList>
            <person name="Honkalas V.S."/>
            <person name="Dabir A.P."/>
            <person name="Arora P."/>
            <person name="Dhakephalkar P.K."/>
        </authorList>
    </citation>
    <scope>NUCLEOTIDE SEQUENCE [LARGE SCALE GENOMIC DNA]</scope>
    <source>
        <strain evidence="8 9">152B</strain>
    </source>
</reference>
<dbReference type="InterPro" id="IPR043149">
    <property type="entry name" value="TagF_N"/>
</dbReference>
<keyword evidence="7" id="KW-1133">Transmembrane helix</keyword>
<dbReference type="PANTHER" id="PTHR37316:SF3">
    <property type="entry name" value="TEICHOIC ACID GLYCEROL-PHOSPHATE TRANSFERASE"/>
    <property type="match status" value="1"/>
</dbReference>
<keyword evidence="5" id="KW-0777">Teichoic acid biosynthesis</keyword>
<dbReference type="PANTHER" id="PTHR37316">
    <property type="entry name" value="TEICHOIC ACID GLYCEROL-PHOSPHATE PRIMASE"/>
    <property type="match status" value="1"/>
</dbReference>
<proteinExistence type="inferred from homology"/>